<dbReference type="PANTHER" id="PTHR37984">
    <property type="entry name" value="PROTEIN CBG26694"/>
    <property type="match status" value="1"/>
</dbReference>
<dbReference type="SUPFAM" id="SSF56672">
    <property type="entry name" value="DNA/RNA polymerases"/>
    <property type="match status" value="1"/>
</dbReference>
<evidence type="ECO:0000256" key="6">
    <source>
        <dbReference type="ARBA" id="ARBA00022918"/>
    </source>
</evidence>
<dbReference type="Gene3D" id="3.30.70.270">
    <property type="match status" value="2"/>
</dbReference>
<accession>A0A9Q3ILF9</accession>
<reference evidence="9" key="1">
    <citation type="submission" date="2021-03" db="EMBL/GenBank/DDBJ databases">
        <title>Draft genome sequence of rust myrtle Austropuccinia psidii MF-1, a brazilian biotype.</title>
        <authorList>
            <person name="Quecine M.C."/>
            <person name="Pachon D.M.R."/>
            <person name="Bonatelli M.L."/>
            <person name="Correr F.H."/>
            <person name="Franceschini L.M."/>
            <person name="Leite T.F."/>
            <person name="Margarido G.R.A."/>
            <person name="Almeida C.A."/>
            <person name="Ferrarezi J.A."/>
            <person name="Labate C.A."/>
        </authorList>
    </citation>
    <scope>NUCLEOTIDE SEQUENCE</scope>
    <source>
        <strain evidence="9">MF-1</strain>
    </source>
</reference>
<dbReference type="InterPro" id="IPR043502">
    <property type="entry name" value="DNA/RNA_pol_sf"/>
</dbReference>
<dbReference type="Gene3D" id="3.10.10.10">
    <property type="entry name" value="HIV Type 1 Reverse Transcriptase, subunit A, domain 1"/>
    <property type="match status" value="1"/>
</dbReference>
<dbReference type="GO" id="GO:0003964">
    <property type="term" value="F:RNA-directed DNA polymerase activity"/>
    <property type="evidence" value="ECO:0007669"/>
    <property type="project" value="UniProtKB-KW"/>
</dbReference>
<dbReference type="Pfam" id="PF00078">
    <property type="entry name" value="RVT_1"/>
    <property type="match status" value="1"/>
</dbReference>
<dbReference type="OrthoDB" id="3341476at2759"/>
<gene>
    <name evidence="9" type="ORF">O181_083175</name>
</gene>
<evidence type="ECO:0000259" key="7">
    <source>
        <dbReference type="Pfam" id="PF00078"/>
    </source>
</evidence>
<feature type="domain" description="Reverse transcriptase RNase H-like" evidence="8">
    <location>
        <begin position="492"/>
        <end position="599"/>
    </location>
</feature>
<dbReference type="Proteomes" id="UP000765509">
    <property type="component" value="Unassembled WGS sequence"/>
</dbReference>
<dbReference type="InterPro" id="IPR041373">
    <property type="entry name" value="RT_RNaseH"/>
</dbReference>
<evidence type="ECO:0000313" key="10">
    <source>
        <dbReference type="Proteomes" id="UP000765509"/>
    </source>
</evidence>
<evidence type="ECO:0000313" key="9">
    <source>
        <dbReference type="EMBL" id="MBW0543460.1"/>
    </source>
</evidence>
<keyword evidence="3" id="KW-0540">Nuclease</keyword>
<name>A0A9Q3ILF9_9BASI</name>
<dbReference type="GO" id="GO:0016787">
    <property type="term" value="F:hydrolase activity"/>
    <property type="evidence" value="ECO:0007669"/>
    <property type="project" value="UniProtKB-KW"/>
</dbReference>
<evidence type="ECO:0008006" key="11">
    <source>
        <dbReference type="Google" id="ProtNLM"/>
    </source>
</evidence>
<evidence type="ECO:0000256" key="1">
    <source>
        <dbReference type="ARBA" id="ARBA00022679"/>
    </source>
</evidence>
<dbReference type="InterPro" id="IPR000477">
    <property type="entry name" value="RT_dom"/>
</dbReference>
<dbReference type="InterPro" id="IPR050951">
    <property type="entry name" value="Retrovirus_Pol_polyprotein"/>
</dbReference>
<evidence type="ECO:0000259" key="8">
    <source>
        <dbReference type="Pfam" id="PF17917"/>
    </source>
</evidence>
<dbReference type="PANTHER" id="PTHR37984:SF5">
    <property type="entry name" value="PROTEIN NYNRIN-LIKE"/>
    <property type="match status" value="1"/>
</dbReference>
<dbReference type="CDD" id="cd09274">
    <property type="entry name" value="RNase_HI_RT_Ty3"/>
    <property type="match status" value="1"/>
</dbReference>
<dbReference type="GO" id="GO:0004519">
    <property type="term" value="F:endonuclease activity"/>
    <property type="evidence" value="ECO:0007669"/>
    <property type="project" value="UniProtKB-KW"/>
</dbReference>
<dbReference type="InterPro" id="IPR043128">
    <property type="entry name" value="Rev_trsase/Diguanyl_cyclase"/>
</dbReference>
<evidence type="ECO:0000256" key="4">
    <source>
        <dbReference type="ARBA" id="ARBA00022759"/>
    </source>
</evidence>
<dbReference type="CDD" id="cd01647">
    <property type="entry name" value="RT_LTR"/>
    <property type="match status" value="1"/>
</dbReference>
<feature type="domain" description="Reverse transcriptase" evidence="7">
    <location>
        <begin position="247"/>
        <end position="402"/>
    </location>
</feature>
<protein>
    <recommendedName>
        <fullName evidence="11">Reverse transcriptase domain-containing protein</fullName>
    </recommendedName>
</protein>
<keyword evidence="1" id="KW-0808">Transferase</keyword>
<evidence type="ECO:0000256" key="2">
    <source>
        <dbReference type="ARBA" id="ARBA00022695"/>
    </source>
</evidence>
<sequence length="696" mass="78945">MNLANTCPKRGKINEIDIEKEPDVEKDDIIEDNSNDKSSIFSESSKDIEIINSTFDIMESYSHLPQLSNGQLDLSKVRDAQLMKTKPNRGKGYTAGNSCMSEVVIDNKPTKRLIDPGASCSCVGKSFLRTYVQNLVDQLLPIDGIKFNSSSNPMKELGIFETNFILPHINGSLRITVEFGIMENCSSTHFILGNEYLIIRPAYPAIPKSREALETHITEPLDLGEIQNFGHNEEVEITTPVIVAWHNGKSRMVGDFRAWNTYTVPDRYQIPKIQIALTQISQAVYIATMDAVKGFLQNVVTPRGRKYLRIIVHCGVYQYLRMPFRIKNAPSHFQSVMNEIFPEELSEGWLIIYIDDIIVCSKTWEEYMYRLSRALTKIQSVNMKISLKKYHFGFKELKELGHFVSGLSLGIDKSKVAAVLLKPMPQNKKEIQSFLGFEGYYRQHIKDFASIARPIYKLCDKDTIFEMTVDTVKAFESLREALTTAPLLLMPDFKSPFKLYIDASGDGLGAALNQVQIINDKPVEGPICFISRKIKPTEARYGASQMECLCLVWALEKLNYFSEGCVFEVITDCTAVKSLLNMKTPNRHMLRWQIAIQEYRGNTTIVHKDGNVHKNADVLSKWPLPNDIDNPAYVPEEASPQIPIEGMSVADLNTTFFAEVRNSYTQDENCRILCQAHMCHDSCEQVINQSCTKRMP</sequence>
<keyword evidence="10" id="KW-1185">Reference proteome</keyword>
<dbReference type="FunFam" id="3.30.70.270:FF:000020">
    <property type="entry name" value="Transposon Tf2-6 polyprotein-like Protein"/>
    <property type="match status" value="1"/>
</dbReference>
<keyword evidence="2" id="KW-0548">Nucleotidyltransferase</keyword>
<evidence type="ECO:0000256" key="5">
    <source>
        <dbReference type="ARBA" id="ARBA00022801"/>
    </source>
</evidence>
<keyword evidence="5" id="KW-0378">Hydrolase</keyword>
<keyword evidence="6" id="KW-0695">RNA-directed DNA polymerase</keyword>
<keyword evidence="4" id="KW-0255">Endonuclease</keyword>
<comment type="caution">
    <text evidence="9">The sequence shown here is derived from an EMBL/GenBank/DDBJ whole genome shotgun (WGS) entry which is preliminary data.</text>
</comment>
<proteinExistence type="predicted"/>
<dbReference type="Pfam" id="PF17917">
    <property type="entry name" value="RT_RNaseH"/>
    <property type="match status" value="1"/>
</dbReference>
<evidence type="ECO:0000256" key="3">
    <source>
        <dbReference type="ARBA" id="ARBA00022722"/>
    </source>
</evidence>
<dbReference type="AlphaFoldDB" id="A0A9Q3ILF9"/>
<dbReference type="EMBL" id="AVOT02048211">
    <property type="protein sequence ID" value="MBW0543460.1"/>
    <property type="molecule type" value="Genomic_DNA"/>
</dbReference>
<organism evidence="9 10">
    <name type="scientific">Austropuccinia psidii MF-1</name>
    <dbReference type="NCBI Taxonomy" id="1389203"/>
    <lineage>
        <taxon>Eukaryota</taxon>
        <taxon>Fungi</taxon>
        <taxon>Dikarya</taxon>
        <taxon>Basidiomycota</taxon>
        <taxon>Pucciniomycotina</taxon>
        <taxon>Pucciniomycetes</taxon>
        <taxon>Pucciniales</taxon>
        <taxon>Sphaerophragmiaceae</taxon>
        <taxon>Austropuccinia</taxon>
    </lineage>
</organism>